<feature type="domain" description="Fibronectin type-III" evidence="2">
    <location>
        <begin position="17"/>
        <end position="104"/>
    </location>
</feature>
<dbReference type="Proteomes" id="UP000812277">
    <property type="component" value="Unassembled WGS sequence"/>
</dbReference>
<protein>
    <submittedName>
        <fullName evidence="3">Fibronectin type III domain-containing protein</fullName>
    </submittedName>
</protein>
<comment type="caution">
    <text evidence="3">The sequence shown here is derived from an EMBL/GenBank/DDBJ whole genome shotgun (WGS) entry which is preliminary data.</text>
</comment>
<evidence type="ECO:0000256" key="1">
    <source>
        <dbReference type="ARBA" id="ARBA00022737"/>
    </source>
</evidence>
<name>A0ABS7D354_9BACL</name>
<organism evidence="3 4">
    <name type="scientific">Paenibacillus oenotherae</name>
    <dbReference type="NCBI Taxonomy" id="1435645"/>
    <lineage>
        <taxon>Bacteria</taxon>
        <taxon>Bacillati</taxon>
        <taxon>Bacillota</taxon>
        <taxon>Bacilli</taxon>
        <taxon>Bacillales</taxon>
        <taxon>Paenibacillaceae</taxon>
        <taxon>Paenibacillus</taxon>
    </lineage>
</organism>
<dbReference type="InterPro" id="IPR050964">
    <property type="entry name" value="Striated_Muscle_Regulatory"/>
</dbReference>
<dbReference type="PANTHER" id="PTHR13817:SF166">
    <property type="entry name" value="NEURONAL IGCAM-RELATED"/>
    <property type="match status" value="1"/>
</dbReference>
<dbReference type="PANTHER" id="PTHR13817">
    <property type="entry name" value="TITIN"/>
    <property type="match status" value="1"/>
</dbReference>
<dbReference type="Gene3D" id="2.60.40.10">
    <property type="entry name" value="Immunoglobulins"/>
    <property type="match status" value="1"/>
</dbReference>
<evidence type="ECO:0000313" key="4">
    <source>
        <dbReference type="Proteomes" id="UP000812277"/>
    </source>
</evidence>
<dbReference type="CDD" id="cd00063">
    <property type="entry name" value="FN3"/>
    <property type="match status" value="1"/>
</dbReference>
<keyword evidence="4" id="KW-1185">Reference proteome</keyword>
<dbReference type="PRINTS" id="PR00014">
    <property type="entry name" value="FNTYPEIII"/>
</dbReference>
<dbReference type="SMART" id="SM00060">
    <property type="entry name" value="FN3"/>
    <property type="match status" value="1"/>
</dbReference>
<dbReference type="SUPFAM" id="SSF49265">
    <property type="entry name" value="Fibronectin type III"/>
    <property type="match status" value="1"/>
</dbReference>
<evidence type="ECO:0000259" key="2">
    <source>
        <dbReference type="PROSITE" id="PS50853"/>
    </source>
</evidence>
<dbReference type="Gene3D" id="2.60.120.260">
    <property type="entry name" value="Galactose-binding domain-like"/>
    <property type="match status" value="1"/>
</dbReference>
<accession>A0ABS7D354</accession>
<dbReference type="InterPro" id="IPR013783">
    <property type="entry name" value="Ig-like_fold"/>
</dbReference>
<evidence type="ECO:0000313" key="3">
    <source>
        <dbReference type="EMBL" id="MBW7473871.1"/>
    </source>
</evidence>
<sequence length="318" mass="32626">MRFIQAMPSGDTEAPSAPAGLTAVAVTETTVDLSWTVSTDNTGVTGYDIYNGSTVVGSVNGTTTTFTVTNLTAGTSYTFTVKAKDAAGNSSAANTPLSVTTTIAPSSPNLLLNGGFETYTGSGGVADNWIKSFTAGVTQAFQTVNNPVFEGVQAQKLSGSGLASGDNVKIHQITAIEPNVPYTVSGQFNVDSLTAAKVQLYVDFLDASNAIVGTARAEQLSPTTGYITLEKSGVTPIAAAKAKVYAILRGTGAGGTGSFEVDAMSFTQSPADPQAFNAPHGAAASYVIFRPFWRMPAAFGDNGVSTPFAGWLLGSTHT</sequence>
<dbReference type="EMBL" id="JAHZIJ010000001">
    <property type="protein sequence ID" value="MBW7473871.1"/>
    <property type="molecule type" value="Genomic_DNA"/>
</dbReference>
<dbReference type="Pfam" id="PF00041">
    <property type="entry name" value="fn3"/>
    <property type="match status" value="1"/>
</dbReference>
<reference evidence="3 4" key="1">
    <citation type="submission" date="2021-07" db="EMBL/GenBank/DDBJ databases">
        <title>Paenibacillus radiodurans sp. nov., isolated from the southeastern edge of Tengger Desert.</title>
        <authorList>
            <person name="Zhang G."/>
        </authorList>
    </citation>
    <scope>NUCLEOTIDE SEQUENCE [LARGE SCALE GENOMIC DNA]</scope>
    <source>
        <strain evidence="3 4">DT7-4</strain>
    </source>
</reference>
<gene>
    <name evidence="3" type="ORF">K0T92_03835</name>
</gene>
<proteinExistence type="predicted"/>
<dbReference type="PROSITE" id="PS50853">
    <property type="entry name" value="FN3"/>
    <property type="match status" value="1"/>
</dbReference>
<keyword evidence="1" id="KW-0677">Repeat</keyword>
<dbReference type="InterPro" id="IPR036116">
    <property type="entry name" value="FN3_sf"/>
</dbReference>
<dbReference type="InterPro" id="IPR003961">
    <property type="entry name" value="FN3_dom"/>
</dbReference>